<feature type="region of interest" description="Disordered" evidence="1">
    <location>
        <begin position="157"/>
        <end position="177"/>
    </location>
</feature>
<protein>
    <submittedName>
        <fullName evidence="4">Ricin B-type lectin domain-containing protein</fullName>
    </submittedName>
</protein>
<evidence type="ECO:0000313" key="4">
    <source>
        <dbReference type="WBParaSite" id="TCNE_0000829001-mRNA-1"/>
    </source>
</evidence>
<evidence type="ECO:0000313" key="3">
    <source>
        <dbReference type="Proteomes" id="UP000050794"/>
    </source>
</evidence>
<reference evidence="4" key="1">
    <citation type="submission" date="2016-06" db="UniProtKB">
        <authorList>
            <consortium name="WormBaseParasite"/>
        </authorList>
    </citation>
    <scope>IDENTIFICATION</scope>
</reference>
<dbReference type="EMBL" id="UYWY01019867">
    <property type="protein sequence ID" value="VDM39611.1"/>
    <property type="molecule type" value="Genomic_DNA"/>
</dbReference>
<dbReference type="AlphaFoldDB" id="A0A183UIH0"/>
<feature type="compositionally biased region" description="Polar residues" evidence="1">
    <location>
        <begin position="160"/>
        <end position="177"/>
    </location>
</feature>
<name>A0A183UIH0_TOXCA</name>
<evidence type="ECO:0000313" key="2">
    <source>
        <dbReference type="EMBL" id="VDM39611.1"/>
    </source>
</evidence>
<organism evidence="3 4">
    <name type="scientific">Toxocara canis</name>
    <name type="common">Canine roundworm</name>
    <dbReference type="NCBI Taxonomy" id="6265"/>
    <lineage>
        <taxon>Eukaryota</taxon>
        <taxon>Metazoa</taxon>
        <taxon>Ecdysozoa</taxon>
        <taxon>Nematoda</taxon>
        <taxon>Chromadorea</taxon>
        <taxon>Rhabditida</taxon>
        <taxon>Spirurina</taxon>
        <taxon>Ascaridomorpha</taxon>
        <taxon>Ascaridoidea</taxon>
        <taxon>Toxocaridae</taxon>
        <taxon>Toxocara</taxon>
    </lineage>
</organism>
<keyword evidence="3" id="KW-1185">Reference proteome</keyword>
<reference evidence="2 3" key="2">
    <citation type="submission" date="2018-11" db="EMBL/GenBank/DDBJ databases">
        <authorList>
            <consortium name="Pathogen Informatics"/>
        </authorList>
    </citation>
    <scope>NUCLEOTIDE SEQUENCE [LARGE SCALE GENOMIC DNA]</scope>
</reference>
<dbReference type="WBParaSite" id="TCNE_0000829001-mRNA-1">
    <property type="protein sequence ID" value="TCNE_0000829001-mRNA-1"/>
    <property type="gene ID" value="TCNE_0000829001"/>
</dbReference>
<gene>
    <name evidence="2" type="ORF">TCNE_LOCUS8290</name>
</gene>
<dbReference type="Proteomes" id="UP000050794">
    <property type="component" value="Unassembled WGS sequence"/>
</dbReference>
<accession>A0A183UIH0</accession>
<sequence length="177" mass="19733">MAVSSSVLDEDMRYVVFVLDDSTGQIVRLVWMRQQMYQGEDVEFSASGTVAVFTQASRHGSFMEVQRLQEIGVKKWAANESLTQRATLTGNCQSGETMRWNDKSNASSTAGINAVNVEGLFIPAHSYCLTDIVAPYQMHELATCQLSLAKATTQEDRYKVQQNPNKWKTTSPQNNAL</sequence>
<proteinExistence type="predicted"/>
<evidence type="ECO:0000256" key="1">
    <source>
        <dbReference type="SAM" id="MobiDB-lite"/>
    </source>
</evidence>